<dbReference type="PROSITE" id="PS50294">
    <property type="entry name" value="WD_REPEATS_REGION"/>
    <property type="match status" value="1"/>
</dbReference>
<dbReference type="GO" id="GO:0005840">
    <property type="term" value="C:ribosome"/>
    <property type="evidence" value="ECO:0007669"/>
    <property type="project" value="UniProtKB-KW"/>
</dbReference>
<dbReference type="GO" id="GO:1990904">
    <property type="term" value="C:ribonucleoprotein complex"/>
    <property type="evidence" value="ECO:0007669"/>
    <property type="project" value="UniProtKB-KW"/>
</dbReference>
<evidence type="ECO:0000256" key="5">
    <source>
        <dbReference type="PROSITE-ProRule" id="PRU00221"/>
    </source>
</evidence>
<dbReference type="SUPFAM" id="SSF50978">
    <property type="entry name" value="WD40 repeat-like"/>
    <property type="match status" value="1"/>
</dbReference>
<gene>
    <name evidence="7" type="ORF">BSAL_81075</name>
</gene>
<keyword evidence="1 5" id="KW-0853">WD repeat</keyword>
<accession>A0A0S4J1I0</accession>
<evidence type="ECO:0000256" key="4">
    <source>
        <dbReference type="ARBA" id="ARBA00023274"/>
    </source>
</evidence>
<organism evidence="7 8">
    <name type="scientific">Bodo saltans</name>
    <name type="common">Flagellated protozoan</name>
    <dbReference type="NCBI Taxonomy" id="75058"/>
    <lineage>
        <taxon>Eukaryota</taxon>
        <taxon>Discoba</taxon>
        <taxon>Euglenozoa</taxon>
        <taxon>Kinetoplastea</taxon>
        <taxon>Metakinetoplastina</taxon>
        <taxon>Eubodonida</taxon>
        <taxon>Bodonidae</taxon>
        <taxon>Bodo</taxon>
    </lineage>
</organism>
<evidence type="ECO:0000256" key="1">
    <source>
        <dbReference type="ARBA" id="ARBA00022574"/>
    </source>
</evidence>
<evidence type="ECO:0000256" key="2">
    <source>
        <dbReference type="ARBA" id="ARBA00022737"/>
    </source>
</evidence>
<dbReference type="Pfam" id="PF00400">
    <property type="entry name" value="WD40"/>
    <property type="match status" value="3"/>
</dbReference>
<sequence length="451" mass="49333">MGQQCVREGSDDEGAVDHKKNEGKQNSTQDSKSKAKGNKYAASERIISLEHVEHPHARMCDAARIEKGFREFSRLFTMGEAALCVASCDTYGPGHKQLITGGEDKSMSILNYETGHVMKQWKRAHDRDINCITNPHPSSGVFLTGSRDTTVRVWKPTESAPLHILKGHKLNVASVTVNEPGTMACSGSRDNTVRLWDLESGEQLSSQDVKLNLVHFVRWIDPLGCVAQGGEDLTLRLWDVRTDGGKKSSLELRETFANFDYHPICCDGLTTQADRAHTLYTGHNGFNNQGSMIYEWDLRTGKRVRQLNGHGFTVRAVHLLRSEAFQRVGLANHLVSASEDGTLRFWPLAHGAAAGKSGGEVVDPVDVQAAEVAVPADAAASSADDAVVQDDQSLNYELQEGRVTGLDETKEGLLLCSLRNGTLVILKPSGSEDAPRPMQRFRYVGNPAATS</sequence>
<dbReference type="Proteomes" id="UP000051952">
    <property type="component" value="Unassembled WGS sequence"/>
</dbReference>
<reference evidence="8" key="1">
    <citation type="submission" date="2015-09" db="EMBL/GenBank/DDBJ databases">
        <authorList>
            <consortium name="Pathogen Informatics"/>
        </authorList>
    </citation>
    <scope>NUCLEOTIDE SEQUENCE [LARGE SCALE GENOMIC DNA]</scope>
    <source>
        <strain evidence="8">Lake Konstanz</strain>
    </source>
</reference>
<protein>
    <submittedName>
        <fullName evidence="7">Uncharacterized protein</fullName>
    </submittedName>
</protein>
<feature type="repeat" description="WD" evidence="5">
    <location>
        <begin position="136"/>
        <end position="164"/>
    </location>
</feature>
<dbReference type="VEuPathDB" id="TriTrypDB:BSAL_81075"/>
<keyword evidence="4" id="KW-0687">Ribonucleoprotein</keyword>
<dbReference type="InterPro" id="IPR001680">
    <property type="entry name" value="WD40_rpt"/>
</dbReference>
<evidence type="ECO:0000256" key="6">
    <source>
        <dbReference type="SAM" id="MobiDB-lite"/>
    </source>
</evidence>
<dbReference type="Gene3D" id="2.130.10.10">
    <property type="entry name" value="YVTN repeat-like/Quinoprotein amine dehydrogenase"/>
    <property type="match status" value="2"/>
</dbReference>
<dbReference type="PRINTS" id="PR00320">
    <property type="entry name" value="GPROTEINBRPT"/>
</dbReference>
<dbReference type="InterPro" id="IPR040066">
    <property type="entry name" value="WDR31"/>
</dbReference>
<dbReference type="SMART" id="SM00320">
    <property type="entry name" value="WD40"/>
    <property type="match status" value="5"/>
</dbReference>
<dbReference type="InterPro" id="IPR020472">
    <property type="entry name" value="WD40_PAC1"/>
</dbReference>
<dbReference type="PANTHER" id="PTHR19869">
    <property type="entry name" value="SPERMATID WD-REPEAT PROTEIN"/>
    <property type="match status" value="1"/>
</dbReference>
<name>A0A0S4J1I0_BODSA</name>
<dbReference type="EMBL" id="CYKH01000868">
    <property type="protein sequence ID" value="CUG55100.1"/>
    <property type="molecule type" value="Genomic_DNA"/>
</dbReference>
<dbReference type="AlphaFoldDB" id="A0A0S4J1I0"/>
<evidence type="ECO:0000256" key="3">
    <source>
        <dbReference type="ARBA" id="ARBA00022980"/>
    </source>
</evidence>
<dbReference type="OrthoDB" id="6262491at2759"/>
<dbReference type="InterPro" id="IPR019775">
    <property type="entry name" value="WD40_repeat_CS"/>
</dbReference>
<keyword evidence="8" id="KW-1185">Reference proteome</keyword>
<dbReference type="OMA" id="HARMCDA"/>
<dbReference type="PROSITE" id="PS50082">
    <property type="entry name" value="WD_REPEATS_2"/>
    <property type="match status" value="2"/>
</dbReference>
<keyword evidence="3" id="KW-0689">Ribosomal protein</keyword>
<proteinExistence type="predicted"/>
<feature type="repeat" description="WD" evidence="5">
    <location>
        <begin position="165"/>
        <end position="206"/>
    </location>
</feature>
<dbReference type="PROSITE" id="PS00678">
    <property type="entry name" value="WD_REPEATS_1"/>
    <property type="match status" value="1"/>
</dbReference>
<evidence type="ECO:0000313" key="8">
    <source>
        <dbReference type="Proteomes" id="UP000051952"/>
    </source>
</evidence>
<dbReference type="PANTHER" id="PTHR19869:SF1">
    <property type="entry name" value="WD REPEAT-CONTAINING PROTEIN 31"/>
    <property type="match status" value="1"/>
</dbReference>
<dbReference type="InterPro" id="IPR036322">
    <property type="entry name" value="WD40_repeat_dom_sf"/>
</dbReference>
<evidence type="ECO:0000313" key="7">
    <source>
        <dbReference type="EMBL" id="CUG55100.1"/>
    </source>
</evidence>
<keyword evidence="2" id="KW-0677">Repeat</keyword>
<dbReference type="InterPro" id="IPR015943">
    <property type="entry name" value="WD40/YVTN_repeat-like_dom_sf"/>
</dbReference>
<feature type="region of interest" description="Disordered" evidence="6">
    <location>
        <begin position="1"/>
        <end position="39"/>
    </location>
</feature>